<protein>
    <recommendedName>
        <fullName evidence="16">ADP-ribosylation factor 1</fullName>
    </recommendedName>
</protein>
<sequence length="256" mass="29032">MQRARSRSGQPVLGSPVHMMTARRCSSLRCLSVLKSQLCWTVQLLKEPETHQTSWVGFTTSNAIYSLSVLRRSVTMGNMFAGLFKNLFGKKEMRILMVGLDAAGKTTILYKLKLGEIVTTIPTIGFNVETVEYKNISFTVWDVGGQDKIRPLWRHYFQNTQGLIFVVDSNDRERVNEAREELTRMLAEDELRDAVLLVFANKQDLPNAMNAAEITDKLGLHSLRHRNWYIQATCATSGDGLYEGLDWLSNQLKNAK</sequence>
<dbReference type="SUPFAM" id="SSF52540">
    <property type="entry name" value="P-loop containing nucleoside triphosphate hydrolases"/>
    <property type="match status" value="1"/>
</dbReference>
<evidence type="ECO:0000256" key="1">
    <source>
        <dbReference type="ARBA" id="ARBA00004555"/>
    </source>
</evidence>
<feature type="binding site" evidence="11">
    <location>
        <begin position="201"/>
        <end position="204"/>
    </location>
    <ligand>
        <name>GTP</name>
        <dbReference type="ChEBI" id="CHEBI:37565"/>
    </ligand>
</feature>
<keyword evidence="9 11" id="KW-0342">GTP-binding</keyword>
<evidence type="ECO:0000256" key="10">
    <source>
        <dbReference type="ARBA" id="ARBA00023288"/>
    </source>
</evidence>
<evidence type="ECO:0000256" key="13">
    <source>
        <dbReference type="RuleBase" id="RU003925"/>
    </source>
</evidence>
<keyword evidence="5 11" id="KW-0547">Nucleotide-binding</keyword>
<dbReference type="AlphaFoldDB" id="A0A553Q2B7"/>
<dbReference type="OrthoDB" id="2011769at2759"/>
<keyword evidence="7" id="KW-0653">Protein transport</keyword>
<dbReference type="SMART" id="SM00178">
    <property type="entry name" value="SAR"/>
    <property type="match status" value="1"/>
</dbReference>
<keyword evidence="15" id="KW-1185">Reference proteome</keyword>
<dbReference type="FunFam" id="3.40.50.300:FF:003500">
    <property type="entry name" value="ADP-ribosylation factor 1"/>
    <property type="match status" value="1"/>
</dbReference>
<dbReference type="InterPro" id="IPR045872">
    <property type="entry name" value="Arf1-5-like"/>
</dbReference>
<evidence type="ECO:0000256" key="12">
    <source>
        <dbReference type="PIRSR" id="PIRSR606689-2"/>
    </source>
</evidence>
<evidence type="ECO:0000256" key="6">
    <source>
        <dbReference type="ARBA" id="ARBA00022892"/>
    </source>
</evidence>
<evidence type="ECO:0000256" key="8">
    <source>
        <dbReference type="ARBA" id="ARBA00023034"/>
    </source>
</evidence>
<dbReference type="PROSITE" id="PS51417">
    <property type="entry name" value="ARF"/>
    <property type="match status" value="1"/>
</dbReference>
<keyword evidence="8" id="KW-0333">Golgi apparatus</keyword>
<dbReference type="Proteomes" id="UP000316079">
    <property type="component" value="Unassembled WGS sequence"/>
</dbReference>
<dbReference type="InterPro" id="IPR006689">
    <property type="entry name" value="Small_GTPase_ARF/SAR"/>
</dbReference>
<dbReference type="EMBL" id="SRMA01026437">
    <property type="protein sequence ID" value="TRY84068.1"/>
    <property type="molecule type" value="Genomic_DNA"/>
</dbReference>
<evidence type="ECO:0000256" key="3">
    <source>
        <dbReference type="ARBA" id="ARBA00022448"/>
    </source>
</evidence>
<dbReference type="Gene3D" id="3.40.50.300">
    <property type="entry name" value="P-loop containing nucleotide triphosphate hydrolases"/>
    <property type="match status" value="1"/>
</dbReference>
<dbReference type="SMART" id="SM00177">
    <property type="entry name" value="ARF"/>
    <property type="match status" value="1"/>
</dbReference>
<proteinExistence type="inferred from homology"/>
<dbReference type="InterPro" id="IPR024156">
    <property type="entry name" value="Small_GTPase_ARF"/>
</dbReference>
<comment type="similarity">
    <text evidence="2 13">Belongs to the small GTPase superfamily. Arf family.</text>
</comment>
<evidence type="ECO:0000256" key="2">
    <source>
        <dbReference type="ARBA" id="ARBA00010290"/>
    </source>
</evidence>
<dbReference type="NCBIfam" id="TIGR00231">
    <property type="entry name" value="small_GTP"/>
    <property type="match status" value="1"/>
</dbReference>
<dbReference type="SMART" id="SM00175">
    <property type="entry name" value="RAB"/>
    <property type="match status" value="1"/>
</dbReference>
<dbReference type="InterPro" id="IPR005225">
    <property type="entry name" value="Small_GTP-bd"/>
</dbReference>
<keyword evidence="12" id="KW-0479">Metal-binding</keyword>
<evidence type="ECO:0000313" key="15">
    <source>
        <dbReference type="Proteomes" id="UP000316079"/>
    </source>
</evidence>
<dbReference type="InterPro" id="IPR027417">
    <property type="entry name" value="P-loop_NTPase"/>
</dbReference>
<comment type="caution">
    <text evidence="14">The sequence shown here is derived from an EMBL/GenBank/DDBJ whole genome shotgun (WGS) entry which is preliminary data.</text>
</comment>
<evidence type="ECO:0000313" key="14">
    <source>
        <dbReference type="EMBL" id="TRY84068.1"/>
    </source>
</evidence>
<comment type="subcellular location">
    <subcellularLocation>
        <location evidence="1">Golgi apparatus</location>
    </subcellularLocation>
</comment>
<feature type="binding site" evidence="12">
    <location>
        <position position="123"/>
    </location>
    <ligand>
        <name>Mg(2+)</name>
        <dbReference type="ChEBI" id="CHEBI:18420"/>
    </ligand>
</feature>
<keyword evidence="12" id="KW-0460">Magnesium</keyword>
<keyword evidence="10" id="KW-0449">Lipoprotein</keyword>
<keyword evidence="6" id="KW-0931">ER-Golgi transport</keyword>
<evidence type="ECO:0000256" key="4">
    <source>
        <dbReference type="ARBA" id="ARBA00022707"/>
    </source>
</evidence>
<accession>A0A553Q2B7</accession>
<organism evidence="14 15">
    <name type="scientific">Danionella cerebrum</name>
    <dbReference type="NCBI Taxonomy" id="2873325"/>
    <lineage>
        <taxon>Eukaryota</taxon>
        <taxon>Metazoa</taxon>
        <taxon>Chordata</taxon>
        <taxon>Craniata</taxon>
        <taxon>Vertebrata</taxon>
        <taxon>Euteleostomi</taxon>
        <taxon>Actinopterygii</taxon>
        <taxon>Neopterygii</taxon>
        <taxon>Teleostei</taxon>
        <taxon>Ostariophysi</taxon>
        <taxon>Cypriniformes</taxon>
        <taxon>Danionidae</taxon>
        <taxon>Danioninae</taxon>
        <taxon>Danionella</taxon>
    </lineage>
</organism>
<dbReference type="GO" id="GO:0005794">
    <property type="term" value="C:Golgi apparatus"/>
    <property type="evidence" value="ECO:0007669"/>
    <property type="project" value="UniProtKB-SubCell"/>
</dbReference>
<evidence type="ECO:0000256" key="11">
    <source>
        <dbReference type="PIRSR" id="PIRSR606689-1"/>
    </source>
</evidence>
<feature type="binding site" evidence="11">
    <location>
        <position position="145"/>
    </location>
    <ligand>
        <name>GTP</name>
        <dbReference type="ChEBI" id="CHEBI:37565"/>
    </ligand>
</feature>
<keyword evidence="3" id="KW-0813">Transport</keyword>
<reference evidence="14 15" key="1">
    <citation type="journal article" date="2019" name="Sci. Data">
        <title>Hybrid genome assembly and annotation of Danionella translucida.</title>
        <authorList>
            <person name="Kadobianskyi M."/>
            <person name="Schulze L."/>
            <person name="Schuelke M."/>
            <person name="Judkewitz B."/>
        </authorList>
    </citation>
    <scope>NUCLEOTIDE SEQUENCE [LARGE SCALE GENOMIC DNA]</scope>
    <source>
        <strain evidence="14 15">Bolton</strain>
    </source>
</reference>
<dbReference type="GO" id="GO:0015031">
    <property type="term" value="P:protein transport"/>
    <property type="evidence" value="ECO:0007669"/>
    <property type="project" value="UniProtKB-KW"/>
</dbReference>
<dbReference type="CDD" id="cd04150">
    <property type="entry name" value="Arf1_5_like"/>
    <property type="match status" value="1"/>
</dbReference>
<dbReference type="PRINTS" id="PR00328">
    <property type="entry name" value="SAR1GTPBP"/>
</dbReference>
<gene>
    <name evidence="14" type="ORF">DNTS_014932</name>
</gene>
<dbReference type="PANTHER" id="PTHR11711">
    <property type="entry name" value="ADP RIBOSYLATION FACTOR-RELATED"/>
    <property type="match status" value="1"/>
</dbReference>
<feature type="binding site" evidence="11">
    <location>
        <begin position="99"/>
        <end position="106"/>
    </location>
    <ligand>
        <name>GTP</name>
        <dbReference type="ChEBI" id="CHEBI:37565"/>
    </ligand>
</feature>
<feature type="binding site" evidence="12">
    <location>
        <position position="106"/>
    </location>
    <ligand>
        <name>Mg(2+)</name>
        <dbReference type="ChEBI" id="CHEBI:18420"/>
    </ligand>
</feature>
<evidence type="ECO:0000256" key="9">
    <source>
        <dbReference type="ARBA" id="ARBA00023134"/>
    </source>
</evidence>
<dbReference type="GO" id="GO:0016192">
    <property type="term" value="P:vesicle-mediated transport"/>
    <property type="evidence" value="ECO:0007669"/>
    <property type="project" value="UniProtKB-KW"/>
</dbReference>
<name>A0A553Q2B7_9TELE</name>
<keyword evidence="4" id="KW-0519">Myristate</keyword>
<dbReference type="Pfam" id="PF00025">
    <property type="entry name" value="Arf"/>
    <property type="match status" value="1"/>
</dbReference>
<dbReference type="GO" id="GO:0046872">
    <property type="term" value="F:metal ion binding"/>
    <property type="evidence" value="ECO:0007669"/>
    <property type="project" value="UniProtKB-KW"/>
</dbReference>
<dbReference type="GO" id="GO:0003924">
    <property type="term" value="F:GTPase activity"/>
    <property type="evidence" value="ECO:0007669"/>
    <property type="project" value="InterPro"/>
</dbReference>
<evidence type="ECO:0008006" key="16">
    <source>
        <dbReference type="Google" id="ProtNLM"/>
    </source>
</evidence>
<dbReference type="GO" id="GO:0005525">
    <property type="term" value="F:GTP binding"/>
    <property type="evidence" value="ECO:0007669"/>
    <property type="project" value="UniProtKB-KW"/>
</dbReference>
<evidence type="ECO:0000256" key="5">
    <source>
        <dbReference type="ARBA" id="ARBA00022741"/>
    </source>
</evidence>
<evidence type="ECO:0000256" key="7">
    <source>
        <dbReference type="ARBA" id="ARBA00022927"/>
    </source>
</evidence>